<dbReference type="Gene3D" id="3.30.1520.10">
    <property type="entry name" value="Phox-like domain"/>
    <property type="match status" value="1"/>
</dbReference>
<evidence type="ECO:0000313" key="1">
    <source>
        <dbReference type="EMBL" id="TDH72958.1"/>
    </source>
</evidence>
<dbReference type="SUPFAM" id="SSF64268">
    <property type="entry name" value="PX domain"/>
    <property type="match status" value="1"/>
</dbReference>
<dbReference type="RefSeq" id="XP_067822457.1">
    <property type="nucleotide sequence ID" value="XM_067967475.1"/>
</dbReference>
<dbReference type="InterPro" id="IPR036871">
    <property type="entry name" value="PX_dom_sf"/>
</dbReference>
<reference evidence="1 2" key="1">
    <citation type="journal article" date="2021" name="Genome Biol.">
        <title>AFLAP: assembly-free linkage analysis pipeline using k-mers from genome sequencing data.</title>
        <authorList>
            <person name="Fletcher K."/>
            <person name="Zhang L."/>
            <person name="Gil J."/>
            <person name="Han R."/>
            <person name="Cavanaugh K."/>
            <person name="Michelmore R."/>
        </authorList>
    </citation>
    <scope>NUCLEOTIDE SEQUENCE [LARGE SCALE GENOMIC DNA]</scope>
    <source>
        <strain evidence="1 2">SF5</strain>
    </source>
</reference>
<dbReference type="AlphaFoldDB" id="A0A976IJK4"/>
<keyword evidence="2" id="KW-1185">Reference proteome</keyword>
<dbReference type="CDD" id="cd06093">
    <property type="entry name" value="PX_domain"/>
    <property type="match status" value="1"/>
</dbReference>
<gene>
    <name evidence="1" type="ORF">CCR75_009436</name>
</gene>
<comment type="caution">
    <text evidence="1">The sequence shown here is derived from an EMBL/GenBank/DDBJ whole genome shotgun (WGS) entry which is preliminary data.</text>
</comment>
<dbReference type="GeneID" id="94353146"/>
<accession>A0A976IJK4</accession>
<dbReference type="Proteomes" id="UP000294530">
    <property type="component" value="Unassembled WGS sequence"/>
</dbReference>
<dbReference type="KEGG" id="blac:94353146"/>
<name>A0A976IJK4_BRELC</name>
<evidence type="ECO:0008006" key="3">
    <source>
        <dbReference type="Google" id="ProtNLM"/>
    </source>
</evidence>
<dbReference type="OrthoDB" id="159404at2759"/>
<dbReference type="EMBL" id="SHOA02000017">
    <property type="protein sequence ID" value="TDH72958.1"/>
    <property type="molecule type" value="Genomic_DNA"/>
</dbReference>
<protein>
    <recommendedName>
        <fullName evidence="3">PX domain-containing protein</fullName>
    </recommendedName>
</protein>
<dbReference type="GO" id="GO:0035091">
    <property type="term" value="F:phosphatidylinositol binding"/>
    <property type="evidence" value="ECO:0007669"/>
    <property type="project" value="InterPro"/>
</dbReference>
<proteinExistence type="predicted"/>
<organism evidence="1 2">
    <name type="scientific">Bremia lactucae</name>
    <name type="common">Lettuce downy mildew</name>
    <dbReference type="NCBI Taxonomy" id="4779"/>
    <lineage>
        <taxon>Eukaryota</taxon>
        <taxon>Sar</taxon>
        <taxon>Stramenopiles</taxon>
        <taxon>Oomycota</taxon>
        <taxon>Peronosporomycetes</taxon>
        <taxon>Peronosporales</taxon>
        <taxon>Peronosporaceae</taxon>
        <taxon>Bremia</taxon>
    </lineage>
</organism>
<evidence type="ECO:0000313" key="2">
    <source>
        <dbReference type="Proteomes" id="UP000294530"/>
    </source>
</evidence>
<sequence>MVEISSCTAVNSDRSSGGINLSASRRATSLKRVGSESVPEAVTWLDHLTMELKTATAGGKTQYQLTMKYTPCQQKLASCTTWTINHSFDEYRALRKRLLKRMQHGHLCGAECKWLYKVVKHYFPRKSVFGNYWPKVVALRQQTLIRCLTTMQASLVNRGNQCCHVLVHDVAAELNCFVLKDMKNPDFNASPSISHLSLLSAATLHSTREADCELEGE</sequence>